<dbReference type="OrthoDB" id="2281372at2759"/>
<keyword evidence="8" id="KW-1185">Reference proteome</keyword>
<sequence length="353" mass="37184">MLTPRFVSFLGCIGLIDVASTAAVVPLVSRDGPSPSLNFDPNTTKDCTWWVDLSAAAACSTILAENAITLETFRRWNPSIPAVCGTLQAGNSYCVEAMFETVPTTTKSAAQTSTTSVSVGPTKPPNGIVTPTPIQPHMVDNCNAFYFVESGQNCDFIARANGITFSQLLAWNPSVGSGCAGLWADAYVCVSIIGEDVPTPTTTPPGNGVTTPVPTQDGMATNCNKFHFVQQGQTCATIAALYSISTAQFIQWNPAAKNDCTGLWSQTYACVGLLGTLPPTTTQPGTGVTTPTPTQPGMVNNCKKFTFVNSGTTCAQIASANNISLDDFVRWNAGVGGRDCRDMWAEAYVCIGV</sequence>
<dbReference type="SUPFAM" id="SSF54106">
    <property type="entry name" value="LysM domain"/>
    <property type="match status" value="3"/>
</dbReference>
<dbReference type="PANTHER" id="PTHR34997">
    <property type="entry name" value="AM15"/>
    <property type="match status" value="1"/>
</dbReference>
<dbReference type="InterPro" id="IPR052210">
    <property type="entry name" value="LysM1-like"/>
</dbReference>
<evidence type="ECO:0000256" key="3">
    <source>
        <dbReference type="ARBA" id="ARBA00023026"/>
    </source>
</evidence>
<dbReference type="InterPro" id="IPR036779">
    <property type="entry name" value="LysM_dom_sf"/>
</dbReference>
<dbReference type="GO" id="GO:0008061">
    <property type="term" value="F:chitin binding"/>
    <property type="evidence" value="ECO:0007669"/>
    <property type="project" value="UniProtKB-KW"/>
</dbReference>
<evidence type="ECO:0000256" key="5">
    <source>
        <dbReference type="SAM" id="SignalP"/>
    </source>
</evidence>
<proteinExistence type="inferred from homology"/>
<comment type="similarity">
    <text evidence="4">Belongs to the secreted LysM effector family.</text>
</comment>
<name>A0A2N3N7N2_9PEZI</name>
<keyword evidence="2 5" id="KW-0732">Signal</keyword>
<feature type="domain" description="LysM" evidence="6">
    <location>
        <begin position="225"/>
        <end position="271"/>
    </location>
</feature>
<protein>
    <recommendedName>
        <fullName evidence="6">LysM domain-containing protein</fullName>
    </recommendedName>
</protein>
<evidence type="ECO:0000259" key="6">
    <source>
        <dbReference type="PROSITE" id="PS51782"/>
    </source>
</evidence>
<organism evidence="7 8">
    <name type="scientific">Lomentospora prolificans</name>
    <dbReference type="NCBI Taxonomy" id="41688"/>
    <lineage>
        <taxon>Eukaryota</taxon>
        <taxon>Fungi</taxon>
        <taxon>Dikarya</taxon>
        <taxon>Ascomycota</taxon>
        <taxon>Pezizomycotina</taxon>
        <taxon>Sordariomycetes</taxon>
        <taxon>Hypocreomycetidae</taxon>
        <taxon>Microascales</taxon>
        <taxon>Microascaceae</taxon>
        <taxon>Lomentospora</taxon>
    </lineage>
</organism>
<feature type="domain" description="LysM" evidence="6">
    <location>
        <begin position="304"/>
        <end position="351"/>
    </location>
</feature>
<evidence type="ECO:0000313" key="7">
    <source>
        <dbReference type="EMBL" id="PKS08453.1"/>
    </source>
</evidence>
<dbReference type="EMBL" id="NLAX01000095">
    <property type="protein sequence ID" value="PKS08453.1"/>
    <property type="molecule type" value="Genomic_DNA"/>
</dbReference>
<keyword evidence="1" id="KW-0147">Chitin-binding</keyword>
<dbReference type="Pfam" id="PF01476">
    <property type="entry name" value="LysM"/>
    <property type="match status" value="3"/>
</dbReference>
<evidence type="ECO:0000256" key="1">
    <source>
        <dbReference type="ARBA" id="ARBA00022669"/>
    </source>
</evidence>
<gene>
    <name evidence="7" type="ORF">jhhlp_004835</name>
</gene>
<dbReference type="PANTHER" id="PTHR34997:SF2">
    <property type="entry name" value="LYSM DOMAIN-CONTAINING PROTEIN-RELATED"/>
    <property type="match status" value="1"/>
</dbReference>
<feature type="chain" id="PRO_5014723279" description="LysM domain-containing protein" evidence="5">
    <location>
        <begin position="24"/>
        <end position="353"/>
    </location>
</feature>
<dbReference type="VEuPathDB" id="FungiDB:jhhlp_004835"/>
<dbReference type="PROSITE" id="PS51782">
    <property type="entry name" value="LYSM"/>
    <property type="match status" value="3"/>
</dbReference>
<evidence type="ECO:0000313" key="8">
    <source>
        <dbReference type="Proteomes" id="UP000233524"/>
    </source>
</evidence>
<dbReference type="InParanoid" id="A0A2N3N7N2"/>
<dbReference type="AlphaFoldDB" id="A0A2N3N7N2"/>
<evidence type="ECO:0000256" key="2">
    <source>
        <dbReference type="ARBA" id="ARBA00022729"/>
    </source>
</evidence>
<dbReference type="SMART" id="SM00257">
    <property type="entry name" value="LysM"/>
    <property type="match status" value="3"/>
</dbReference>
<accession>A0A2N3N7N2</accession>
<dbReference type="Gene3D" id="3.10.350.10">
    <property type="entry name" value="LysM domain"/>
    <property type="match status" value="4"/>
</dbReference>
<dbReference type="InterPro" id="IPR018392">
    <property type="entry name" value="LysM"/>
</dbReference>
<evidence type="ECO:0000256" key="4">
    <source>
        <dbReference type="ARBA" id="ARBA00044955"/>
    </source>
</evidence>
<reference evidence="7 8" key="1">
    <citation type="journal article" date="2017" name="G3 (Bethesda)">
        <title>First Draft Genome Sequence of the Pathogenic Fungus Lomentospora prolificans (Formerly Scedosporium prolificans).</title>
        <authorList>
            <person name="Luo R."/>
            <person name="Zimin A."/>
            <person name="Workman R."/>
            <person name="Fan Y."/>
            <person name="Pertea G."/>
            <person name="Grossman N."/>
            <person name="Wear M.P."/>
            <person name="Jia B."/>
            <person name="Miller H."/>
            <person name="Casadevall A."/>
            <person name="Timp W."/>
            <person name="Zhang S.X."/>
            <person name="Salzberg S.L."/>
        </authorList>
    </citation>
    <scope>NUCLEOTIDE SEQUENCE [LARGE SCALE GENOMIC DNA]</scope>
    <source>
        <strain evidence="7 8">JHH-5317</strain>
    </source>
</reference>
<comment type="caution">
    <text evidence="7">The sequence shown here is derived from an EMBL/GenBank/DDBJ whole genome shotgun (WGS) entry which is preliminary data.</text>
</comment>
<dbReference type="CDD" id="cd00118">
    <property type="entry name" value="LysM"/>
    <property type="match status" value="3"/>
</dbReference>
<dbReference type="Proteomes" id="UP000233524">
    <property type="component" value="Unassembled WGS sequence"/>
</dbReference>
<keyword evidence="3" id="KW-0843">Virulence</keyword>
<dbReference type="STRING" id="41688.A0A2N3N7N2"/>
<feature type="domain" description="LysM" evidence="6">
    <location>
        <begin position="144"/>
        <end position="190"/>
    </location>
</feature>
<feature type="signal peptide" evidence="5">
    <location>
        <begin position="1"/>
        <end position="23"/>
    </location>
</feature>